<dbReference type="AlphaFoldDB" id="A0A7X0VI37"/>
<comment type="caution">
    <text evidence="2">The sequence shown here is derived from an EMBL/GenBank/DDBJ whole genome shotgun (WGS) entry which is preliminary data.</text>
</comment>
<feature type="region of interest" description="Disordered" evidence="1">
    <location>
        <begin position="85"/>
        <end position="141"/>
    </location>
</feature>
<proteinExistence type="predicted"/>
<dbReference type="Proteomes" id="UP000547209">
    <property type="component" value="Unassembled WGS sequence"/>
</dbReference>
<accession>A0A7X0VI37</accession>
<evidence type="ECO:0000313" key="3">
    <source>
        <dbReference type="Proteomes" id="UP000547209"/>
    </source>
</evidence>
<name>A0A7X0VI37_9BACL</name>
<dbReference type="EMBL" id="JACJVP010000044">
    <property type="protein sequence ID" value="MBB6674123.1"/>
    <property type="molecule type" value="Genomic_DNA"/>
</dbReference>
<sequence>MNLADMLSYADIAQLSNIADTYDCECSSHSKHELIQSILTVLGRREALETRVGEMSLDDLRFLNSLLFEKRAAYSLEDLTARAASSAAPRDGSTAEGAGSAVTEAAGADPRKGRAGNAKPRSSRKRESAAPPAPPVPSDPARGAIARFKRFGWLFNGFSQQTKYLYHVPEDVKKRLCEALDRKFRDGLQARSEPPAYRDERSLLSDDAAILARFVRDHDVPLTSDGYIYKRQLQQLLDLLSVVEPLPGKSAFRFGYGRRYREYPDRFSLLYDYCYFAEYIEELPERLVLTEKGRQAADGELRSDPSELYRFWMRLYKSPIPNLQALVQWVMRLSGGAWVTVSSLSEILLPLIRPYYYDSERDILDRRLLAMMLHLGLLRYGETADGEAVVTMTPQGRALVSGNEVKFEDALPWTFASVDSG</sequence>
<gene>
    <name evidence="2" type="ORF">H7C19_25915</name>
</gene>
<evidence type="ECO:0000313" key="2">
    <source>
        <dbReference type="EMBL" id="MBB6674123.1"/>
    </source>
</evidence>
<dbReference type="RefSeq" id="WP_185671986.1">
    <property type="nucleotide sequence ID" value="NZ_JACJVP010000044.1"/>
</dbReference>
<protein>
    <submittedName>
        <fullName evidence="2">Uncharacterized protein</fullName>
    </submittedName>
</protein>
<reference evidence="2 3" key="1">
    <citation type="submission" date="2020-08" db="EMBL/GenBank/DDBJ databases">
        <title>Cohnella phylogeny.</title>
        <authorList>
            <person name="Dunlap C."/>
        </authorList>
    </citation>
    <scope>NUCLEOTIDE SEQUENCE [LARGE SCALE GENOMIC DNA]</scope>
    <source>
        <strain evidence="2 3">DSM 28246</strain>
    </source>
</reference>
<keyword evidence="3" id="KW-1185">Reference proteome</keyword>
<organism evidence="2 3">
    <name type="scientific">Cohnella nanjingensis</name>
    <dbReference type="NCBI Taxonomy" id="1387779"/>
    <lineage>
        <taxon>Bacteria</taxon>
        <taxon>Bacillati</taxon>
        <taxon>Bacillota</taxon>
        <taxon>Bacilli</taxon>
        <taxon>Bacillales</taxon>
        <taxon>Paenibacillaceae</taxon>
        <taxon>Cohnella</taxon>
    </lineage>
</organism>
<evidence type="ECO:0000256" key="1">
    <source>
        <dbReference type="SAM" id="MobiDB-lite"/>
    </source>
</evidence>